<gene>
    <name evidence="1" type="ordered locus">STAUR_2603</name>
    <name evidence="2" type="ORF">STIAU_1270</name>
</gene>
<evidence type="ECO:0000313" key="2">
    <source>
        <dbReference type="EMBL" id="EAU63578.1"/>
    </source>
</evidence>
<dbReference type="PATRIC" id="fig|378806.16.peg.2466"/>
<sequence>MALHNPSFEDAGALPGEAAHWTLTTVTRLEALAGFGVPEEACEDFERWYVWGAALSDVPVALAFFSGQREGFEAFSRGWDNDGFLFELPPAQLAPHRFEGAVVETWGQGPFLADWADVTSASGLFSDSPREDFEQRWHTNEAYAWRWEDVTARMALFNTTQPTEDFDTGWRPLAATQ</sequence>
<evidence type="ECO:0000313" key="1">
    <source>
        <dbReference type="EMBL" id="ADO70407.1"/>
    </source>
</evidence>
<evidence type="ECO:0000313" key="4">
    <source>
        <dbReference type="Proteomes" id="UP000032702"/>
    </source>
</evidence>
<dbReference type="KEGG" id="sur:STAUR_2603"/>
<accession>Q08SW9</accession>
<dbReference type="Proteomes" id="UP000032702">
    <property type="component" value="Unassembled WGS sequence"/>
</dbReference>
<name>Q08SW9_STIAD</name>
<dbReference type="AlphaFoldDB" id="Q08SW9"/>
<dbReference type="HOGENOM" id="CLU_1523576_0_0_7"/>
<keyword evidence="3" id="KW-1185">Reference proteome</keyword>
<reference evidence="2 4" key="1">
    <citation type="submission" date="2006-04" db="EMBL/GenBank/DDBJ databases">
        <authorList>
            <person name="Nierman W.C."/>
        </authorList>
    </citation>
    <scope>NUCLEOTIDE SEQUENCE [LARGE SCALE GENOMIC DNA]</scope>
    <source>
        <strain evidence="2 4">DW4/3-1</strain>
    </source>
</reference>
<dbReference type="EMBL" id="CP002271">
    <property type="protein sequence ID" value="ADO70407.1"/>
    <property type="molecule type" value="Genomic_DNA"/>
</dbReference>
<evidence type="ECO:0000313" key="3">
    <source>
        <dbReference type="Proteomes" id="UP000001351"/>
    </source>
</evidence>
<proteinExistence type="predicted"/>
<protein>
    <submittedName>
        <fullName evidence="1">Conserved uncharacterized protein</fullName>
    </submittedName>
</protein>
<dbReference type="OrthoDB" id="5384005at2"/>
<dbReference type="EMBL" id="AAMD01000156">
    <property type="protein sequence ID" value="EAU63578.1"/>
    <property type="molecule type" value="Genomic_DNA"/>
</dbReference>
<organism evidence="2 4">
    <name type="scientific">Stigmatella aurantiaca (strain DW4/3-1)</name>
    <dbReference type="NCBI Taxonomy" id="378806"/>
    <lineage>
        <taxon>Bacteria</taxon>
        <taxon>Pseudomonadati</taxon>
        <taxon>Myxococcota</taxon>
        <taxon>Myxococcia</taxon>
        <taxon>Myxococcales</taxon>
        <taxon>Cystobacterineae</taxon>
        <taxon>Archangiaceae</taxon>
        <taxon>Stigmatella</taxon>
    </lineage>
</organism>
<dbReference type="STRING" id="378806.STAUR_2603"/>
<reference evidence="1 3" key="2">
    <citation type="journal article" date="2011" name="Mol. Biol. Evol.">
        <title>Comparative genomic analysis of fruiting body formation in Myxococcales.</title>
        <authorList>
            <person name="Huntley S."/>
            <person name="Hamann N."/>
            <person name="Wegener-Feldbrugge S."/>
            <person name="Treuner-Lange A."/>
            <person name="Kube M."/>
            <person name="Reinhardt R."/>
            <person name="Klages S."/>
            <person name="Muller R."/>
            <person name="Ronning C.M."/>
            <person name="Nierman W.C."/>
            <person name="Sogaard-Andersen L."/>
        </authorList>
    </citation>
    <scope>NUCLEOTIDE SEQUENCE [LARGE SCALE GENOMIC DNA]</scope>
    <source>
        <strain evidence="1 3">DW4/3-1</strain>
    </source>
</reference>
<dbReference type="RefSeq" id="WP_002617551.1">
    <property type="nucleotide sequence ID" value="NC_014623.1"/>
</dbReference>
<dbReference type="Proteomes" id="UP000001351">
    <property type="component" value="Chromosome"/>
</dbReference>